<reference evidence="7 8" key="1">
    <citation type="submission" date="2018-08" db="EMBL/GenBank/DDBJ databases">
        <title>Thalassotalea euphylliae genome.</title>
        <authorList>
            <person name="Summers S."/>
            <person name="Rice S.A."/>
            <person name="Freckelton M.L."/>
            <person name="Nedved B.T."/>
            <person name="Hadfield M.G."/>
        </authorList>
    </citation>
    <scope>NUCLEOTIDE SEQUENCE [LARGE SCALE GENOMIC DNA]</scope>
    <source>
        <strain evidence="7 8">H1</strain>
    </source>
</reference>
<dbReference type="Proteomes" id="UP000256478">
    <property type="component" value="Unassembled WGS sequence"/>
</dbReference>
<organism evidence="7 8">
    <name type="scientific">Thalassotalea euphylliae</name>
    <dbReference type="NCBI Taxonomy" id="1655234"/>
    <lineage>
        <taxon>Bacteria</taxon>
        <taxon>Pseudomonadati</taxon>
        <taxon>Pseudomonadota</taxon>
        <taxon>Gammaproteobacteria</taxon>
        <taxon>Alteromonadales</taxon>
        <taxon>Colwelliaceae</taxon>
        <taxon>Thalassotalea</taxon>
    </lineage>
</organism>
<comment type="subcellular location">
    <subcellularLocation>
        <location evidence="1">Cell outer membrane</location>
        <topology evidence="1">Lipid-anchor</topology>
    </subcellularLocation>
</comment>
<keyword evidence="6" id="KW-0449">Lipoprotein</keyword>
<evidence type="ECO:0000313" key="8">
    <source>
        <dbReference type="Proteomes" id="UP000256478"/>
    </source>
</evidence>
<dbReference type="EMBL" id="QUOU01000001">
    <property type="protein sequence ID" value="REL28682.1"/>
    <property type="molecule type" value="Genomic_DNA"/>
</dbReference>
<evidence type="ECO:0000256" key="5">
    <source>
        <dbReference type="ARBA" id="ARBA00023237"/>
    </source>
</evidence>
<proteinExistence type="predicted"/>
<name>A0A3E0TXS1_9GAMM</name>
<dbReference type="OrthoDB" id="6228589at2"/>
<evidence type="ECO:0000256" key="2">
    <source>
        <dbReference type="ARBA" id="ARBA00022729"/>
    </source>
</evidence>
<gene>
    <name evidence="7" type="ORF">DXX93_20340</name>
</gene>
<dbReference type="AlphaFoldDB" id="A0A3E0TXS1"/>
<dbReference type="GO" id="GO:0009279">
    <property type="term" value="C:cell outer membrane"/>
    <property type="evidence" value="ECO:0007669"/>
    <property type="project" value="UniProtKB-SubCell"/>
</dbReference>
<keyword evidence="4" id="KW-0564">Palmitate</keyword>
<dbReference type="Pfam" id="PF13627">
    <property type="entry name" value="LptM_cons"/>
    <property type="match status" value="1"/>
</dbReference>
<keyword evidence="3" id="KW-0472">Membrane</keyword>
<evidence type="ECO:0000256" key="1">
    <source>
        <dbReference type="ARBA" id="ARBA00004459"/>
    </source>
</evidence>
<protein>
    <recommendedName>
        <fullName evidence="9">Lipoprotein</fullName>
    </recommendedName>
</protein>
<keyword evidence="5" id="KW-0998">Cell outer membrane</keyword>
<evidence type="ECO:0000256" key="6">
    <source>
        <dbReference type="ARBA" id="ARBA00023288"/>
    </source>
</evidence>
<evidence type="ECO:0000256" key="3">
    <source>
        <dbReference type="ARBA" id="ARBA00023136"/>
    </source>
</evidence>
<sequence>MKTKLNRIFACFFVLAVLAGCGLKGPLYQTPEQPEQEQPASDAGAN</sequence>
<comment type="caution">
    <text evidence="7">The sequence shown here is derived from an EMBL/GenBank/DDBJ whole genome shotgun (WGS) entry which is preliminary data.</text>
</comment>
<dbReference type="RefSeq" id="WP_116009711.1">
    <property type="nucleotide sequence ID" value="NZ_QUOU01000001.1"/>
</dbReference>
<evidence type="ECO:0008006" key="9">
    <source>
        <dbReference type="Google" id="ProtNLM"/>
    </source>
</evidence>
<keyword evidence="2" id="KW-0732">Signal</keyword>
<evidence type="ECO:0000313" key="7">
    <source>
        <dbReference type="EMBL" id="REL28682.1"/>
    </source>
</evidence>
<dbReference type="PROSITE" id="PS51257">
    <property type="entry name" value="PROKAR_LIPOPROTEIN"/>
    <property type="match status" value="1"/>
</dbReference>
<accession>A0A3E0TXS1</accession>
<dbReference type="NCBIfam" id="NF047847">
    <property type="entry name" value="SS_mature_LptM"/>
    <property type="match status" value="1"/>
</dbReference>
<evidence type="ECO:0000256" key="4">
    <source>
        <dbReference type="ARBA" id="ARBA00023139"/>
    </source>
</evidence>
<dbReference type="InterPro" id="IPR032831">
    <property type="entry name" value="LptM_cons"/>
</dbReference>